<accession>A0ABU3BLU8</accession>
<gene>
    <name evidence="4" type="ORF">RM540_00740</name>
</gene>
<dbReference type="SUPFAM" id="SSF69318">
    <property type="entry name" value="Integrin alpha N-terminal domain"/>
    <property type="match status" value="3"/>
</dbReference>
<dbReference type="InterPro" id="IPR028994">
    <property type="entry name" value="Integrin_alpha_N"/>
</dbReference>
<evidence type="ECO:0000313" key="5">
    <source>
        <dbReference type="Proteomes" id="UP001267426"/>
    </source>
</evidence>
<proteinExistence type="predicted"/>
<keyword evidence="5" id="KW-1185">Reference proteome</keyword>
<sequence>MTAPPRPLALLAALVLAACGGGAEDPLFVSLDPAETGVAFENALAEGPGFNILSYLYYYNGGGVAAGDVDGDGLPDLYFTSNEGPNALYLNRTAPGGPIRFEDVTDAAGVAGTSDWTTGATMADVDGDGRLDLYVSAVGAYRGQRGRNELFLNEGAGPDGVPRFREAAAEVGLDFEGFGTQAAFFDYDRDGDLDVYLLNHAVHTDRTYARPALTRQRDERSGDRLYRNDADQGGAVRFTEVTEEAGILSGISGYGLSVVPTDADGDGWPDLYVGNDFHEHDFLYLNNRDGTFREASQTAFAHTSRFSMGADAADLDGDGRPELVVLDMAPRREAVRAVSAGDDTYDVAELKREMGYGAQIARNSVQLNRGLGPDGTPRFSDVAALAGVEATDWSWSALLADLDLDGRRDLYVTNGIWRRPNDLDYVNYVSSDVVQQDLADGASDENQALLAKMPQVPIPNEAFRNRGDLRFEDVGAAWGLNQEGFSNGAATADLDNDGDLDLVVNNLGAPASIYRNTAAERGGTSLRITLQGEGANTGGVGARVAVRTDAGEQTAEAFPTRGYLSSVDPRLVFGLGGPHTGGAARAGRVQVMWPDGRVQTLTDVPAGALTLRQADAAPPDDAPAPPRPATLFEDVTAASGLGWRHVENVFVDFNRERLMPHKLSTEGPALAVGDVDGDGLDDVFVGGARGQASVLFLQTAGGFTQAEDGPWEADREGEDVAATFFDADGDGDLDLYVGTAGNEFRGTNEALRDRLYLNGGAGRFERAPRAALPDLFVHTGAVAAADWDGDGDTDLFVGGRVVPRAYGRPAQSALLENDGAGRFRDVTEATAPGLARVGMVSRAAWADLDGDGRDDLVVIGEWMAPTVFRNTGRALEATDVGLGGATGRWTALAAADLDGDGDTDLALGNLGLNSRLRATPDHPARLLLADFDENGQEDGLLTTWRDGADYPVATVPLLQQQFPELRQRFPTATAFGARTAEDLFGARARDADRLEATTFASAVAWNDGAGRFRLAPLPRLAQTEPLYAALASDVDGDGRTDLVLGGGLLGVRPDEGRYDAGLGLLLLNSGGRGRPDAGGLDAGGAGTFRAAGLDAGLALDGEVRNLAFVRRPDGSRWLVAAATDGPLQVVRVGGAAVARR</sequence>
<dbReference type="InterPro" id="IPR011519">
    <property type="entry name" value="UnbV_ASPIC"/>
</dbReference>
<dbReference type="RefSeq" id="WP_311661251.1">
    <property type="nucleotide sequence ID" value="NZ_JAVRHT010000001.1"/>
</dbReference>
<feature type="domain" description="ASPIC/UnbV" evidence="3">
    <location>
        <begin position="539"/>
        <end position="608"/>
    </location>
</feature>
<keyword evidence="1 2" id="KW-0732">Signal</keyword>
<dbReference type="Pfam" id="PF13517">
    <property type="entry name" value="FG-GAP_3"/>
    <property type="match status" value="6"/>
</dbReference>
<dbReference type="EMBL" id="JAVRHT010000001">
    <property type="protein sequence ID" value="MDT0630262.1"/>
    <property type="molecule type" value="Genomic_DNA"/>
</dbReference>
<name>A0ABU3BLU8_9BACT</name>
<organism evidence="4 5">
    <name type="scientific">Rubrivirga litoralis</name>
    <dbReference type="NCBI Taxonomy" id="3075598"/>
    <lineage>
        <taxon>Bacteria</taxon>
        <taxon>Pseudomonadati</taxon>
        <taxon>Rhodothermota</taxon>
        <taxon>Rhodothermia</taxon>
        <taxon>Rhodothermales</taxon>
        <taxon>Rubricoccaceae</taxon>
        <taxon>Rubrivirga</taxon>
    </lineage>
</organism>
<dbReference type="PROSITE" id="PS51257">
    <property type="entry name" value="PROKAR_LIPOPROTEIN"/>
    <property type="match status" value="1"/>
</dbReference>
<comment type="caution">
    <text evidence="4">The sequence shown here is derived from an EMBL/GenBank/DDBJ whole genome shotgun (WGS) entry which is preliminary data.</text>
</comment>
<dbReference type="PANTHER" id="PTHR16026">
    <property type="entry name" value="CARTILAGE ACIDIC PROTEIN 1"/>
    <property type="match status" value="1"/>
</dbReference>
<dbReference type="Gene3D" id="2.130.10.130">
    <property type="entry name" value="Integrin alpha, N-terminal"/>
    <property type="match status" value="3"/>
</dbReference>
<feature type="chain" id="PRO_5046432651" evidence="2">
    <location>
        <begin position="24"/>
        <end position="1140"/>
    </location>
</feature>
<evidence type="ECO:0000256" key="2">
    <source>
        <dbReference type="SAM" id="SignalP"/>
    </source>
</evidence>
<dbReference type="Pfam" id="PF07593">
    <property type="entry name" value="UnbV_ASPIC"/>
    <property type="match status" value="1"/>
</dbReference>
<feature type="signal peptide" evidence="2">
    <location>
        <begin position="1"/>
        <end position="23"/>
    </location>
</feature>
<reference evidence="4 5" key="1">
    <citation type="submission" date="2023-09" db="EMBL/GenBank/DDBJ databases">
        <authorList>
            <person name="Rey-Velasco X."/>
        </authorList>
    </citation>
    <scope>NUCLEOTIDE SEQUENCE [LARGE SCALE GENOMIC DNA]</scope>
    <source>
        <strain evidence="4 5">F394</strain>
    </source>
</reference>
<dbReference type="Proteomes" id="UP001267426">
    <property type="component" value="Unassembled WGS sequence"/>
</dbReference>
<protein>
    <submittedName>
        <fullName evidence="4">VCBS repeat-containing protein</fullName>
    </submittedName>
</protein>
<evidence type="ECO:0000259" key="3">
    <source>
        <dbReference type="Pfam" id="PF07593"/>
    </source>
</evidence>
<evidence type="ECO:0000313" key="4">
    <source>
        <dbReference type="EMBL" id="MDT0630262.1"/>
    </source>
</evidence>
<evidence type="ECO:0000256" key="1">
    <source>
        <dbReference type="ARBA" id="ARBA00022729"/>
    </source>
</evidence>
<dbReference type="InterPro" id="IPR027039">
    <property type="entry name" value="Crtac1"/>
</dbReference>
<dbReference type="PANTHER" id="PTHR16026:SF0">
    <property type="entry name" value="CARTILAGE ACIDIC PROTEIN 1"/>
    <property type="match status" value="1"/>
</dbReference>
<dbReference type="InterPro" id="IPR013517">
    <property type="entry name" value="FG-GAP"/>
</dbReference>